<dbReference type="Proteomes" id="UP000279422">
    <property type="component" value="Unassembled WGS sequence"/>
</dbReference>
<sequence length="422" mass="47511">MAIEEELPKVIKNFEEEVRKNYRWNFTVNIMDAVFFSFGMGFASVNTVLPAFLRHFTSSNLIIGLVASLNTLGWFLPQIFSANYIQKIKRKKDIILRWGLGERLPWLFLSLLLLYLSELPSWIFLSIFFVLYAVFAFAGGVMGPAWLDMLAKIIPLKKRGRFFGWSNFLGGGMGMFAGFLSIYILRSYSFPKNFFLCFLISFIAASISYGFFALVREPIYPIQGRRTSFKEYIGEIPHLLKGDRNFSSFLLASVFLSCGGMATSFFAVYALDSLSLSDSYMGVFTSLILGAQTISSLLWGYLGDRKGYKVVMEMSVLLTISACLVAIFSSSPYLFYIVFILIGCSFSAGMISSQNIVLEFSSPQMRPTYIALSNTFKAPFVGLSPLLGGMISDKLSFPFTFFLTVLILSLGFFLLRFLVQEP</sequence>
<evidence type="ECO:0000259" key="5">
    <source>
        <dbReference type="PROSITE" id="PS50850"/>
    </source>
</evidence>
<proteinExistence type="predicted"/>
<feature type="transmembrane region" description="Helical" evidence="4">
    <location>
        <begin position="26"/>
        <end position="49"/>
    </location>
</feature>
<dbReference type="SUPFAM" id="SSF103473">
    <property type="entry name" value="MFS general substrate transporter"/>
    <property type="match status" value="1"/>
</dbReference>
<dbReference type="Gene3D" id="1.20.1250.20">
    <property type="entry name" value="MFS general substrate transporter like domains"/>
    <property type="match status" value="2"/>
</dbReference>
<evidence type="ECO:0000256" key="3">
    <source>
        <dbReference type="ARBA" id="ARBA00023136"/>
    </source>
</evidence>
<dbReference type="PANTHER" id="PTHR23526:SF1">
    <property type="entry name" value="MAJOR FACILITATOR SUPERFAMILY MFS_1"/>
    <property type="match status" value="1"/>
</dbReference>
<feature type="transmembrane region" description="Helical" evidence="4">
    <location>
        <begin position="122"/>
        <end position="147"/>
    </location>
</feature>
<keyword evidence="3 4" id="KW-0472">Membrane</keyword>
<feature type="non-terminal residue" evidence="6">
    <location>
        <position position="422"/>
    </location>
</feature>
<name>A0A497E3F2_UNCAE</name>
<gene>
    <name evidence="6" type="ORF">DRJ00_04885</name>
</gene>
<feature type="transmembrane region" description="Helical" evidence="4">
    <location>
        <begin position="334"/>
        <end position="357"/>
    </location>
</feature>
<dbReference type="EMBL" id="QMPZ01000059">
    <property type="protein sequence ID" value="RLE09163.1"/>
    <property type="molecule type" value="Genomic_DNA"/>
</dbReference>
<feature type="transmembrane region" description="Helical" evidence="4">
    <location>
        <begin position="94"/>
        <end position="116"/>
    </location>
</feature>
<dbReference type="AlphaFoldDB" id="A0A497E3F2"/>
<protein>
    <recommendedName>
        <fullName evidence="5">Major facilitator superfamily (MFS) profile domain-containing protein</fullName>
    </recommendedName>
</protein>
<dbReference type="InterPro" id="IPR036259">
    <property type="entry name" value="MFS_trans_sf"/>
</dbReference>
<reference evidence="6 7" key="1">
    <citation type="submission" date="2018-06" db="EMBL/GenBank/DDBJ databases">
        <title>Extensive metabolic versatility and redundancy in microbially diverse, dynamic hydrothermal sediments.</title>
        <authorList>
            <person name="Dombrowski N."/>
            <person name="Teske A."/>
            <person name="Baker B.J."/>
        </authorList>
    </citation>
    <scope>NUCLEOTIDE SEQUENCE [LARGE SCALE GENOMIC DNA]</scope>
    <source>
        <strain evidence="6">B47_G16</strain>
    </source>
</reference>
<accession>A0A497E3F2</accession>
<evidence type="ECO:0000256" key="4">
    <source>
        <dbReference type="SAM" id="Phobius"/>
    </source>
</evidence>
<evidence type="ECO:0000313" key="7">
    <source>
        <dbReference type="Proteomes" id="UP000279422"/>
    </source>
</evidence>
<feature type="transmembrane region" description="Helical" evidence="4">
    <location>
        <begin position="61"/>
        <end position="82"/>
    </location>
</feature>
<feature type="transmembrane region" description="Helical" evidence="4">
    <location>
        <begin position="310"/>
        <end position="328"/>
    </location>
</feature>
<comment type="caution">
    <text evidence="6">The sequence shown here is derived from an EMBL/GenBank/DDBJ whole genome shotgun (WGS) entry which is preliminary data.</text>
</comment>
<feature type="transmembrane region" description="Helical" evidence="4">
    <location>
        <begin position="397"/>
        <end position="419"/>
    </location>
</feature>
<dbReference type="GO" id="GO:0022857">
    <property type="term" value="F:transmembrane transporter activity"/>
    <property type="evidence" value="ECO:0007669"/>
    <property type="project" value="InterPro"/>
</dbReference>
<feature type="transmembrane region" description="Helical" evidence="4">
    <location>
        <begin position="369"/>
        <end position="391"/>
    </location>
</feature>
<evidence type="ECO:0000256" key="2">
    <source>
        <dbReference type="ARBA" id="ARBA00022989"/>
    </source>
</evidence>
<dbReference type="InterPro" id="IPR020846">
    <property type="entry name" value="MFS_dom"/>
</dbReference>
<dbReference type="Pfam" id="PF07690">
    <property type="entry name" value="MFS_1"/>
    <property type="match status" value="2"/>
</dbReference>
<evidence type="ECO:0000313" key="6">
    <source>
        <dbReference type="EMBL" id="RLE09163.1"/>
    </source>
</evidence>
<dbReference type="InterPro" id="IPR052528">
    <property type="entry name" value="Sugar_transport-like"/>
</dbReference>
<keyword evidence="2 4" id="KW-1133">Transmembrane helix</keyword>
<dbReference type="PROSITE" id="PS50850">
    <property type="entry name" value="MFS"/>
    <property type="match status" value="1"/>
</dbReference>
<dbReference type="InterPro" id="IPR011701">
    <property type="entry name" value="MFS"/>
</dbReference>
<feature type="transmembrane region" description="Helical" evidence="4">
    <location>
        <begin position="193"/>
        <end position="215"/>
    </location>
</feature>
<organism evidence="6 7">
    <name type="scientific">Aerophobetes bacterium</name>
    <dbReference type="NCBI Taxonomy" id="2030807"/>
    <lineage>
        <taxon>Bacteria</taxon>
        <taxon>Candidatus Aerophobota</taxon>
    </lineage>
</organism>
<evidence type="ECO:0000256" key="1">
    <source>
        <dbReference type="ARBA" id="ARBA00022692"/>
    </source>
</evidence>
<feature type="domain" description="Major facilitator superfamily (MFS) profile" evidence="5">
    <location>
        <begin position="27"/>
        <end position="422"/>
    </location>
</feature>
<feature type="transmembrane region" description="Helical" evidence="4">
    <location>
        <begin position="249"/>
        <end position="271"/>
    </location>
</feature>
<dbReference type="PANTHER" id="PTHR23526">
    <property type="entry name" value="INTEGRAL MEMBRANE TRANSPORT PROTEIN-RELATED"/>
    <property type="match status" value="1"/>
</dbReference>
<feature type="transmembrane region" description="Helical" evidence="4">
    <location>
        <begin position="168"/>
        <end position="187"/>
    </location>
</feature>
<keyword evidence="1 4" id="KW-0812">Transmembrane</keyword>
<feature type="transmembrane region" description="Helical" evidence="4">
    <location>
        <begin position="283"/>
        <end position="303"/>
    </location>
</feature>